<evidence type="ECO:0000256" key="1">
    <source>
        <dbReference type="SAM" id="MobiDB-lite"/>
    </source>
</evidence>
<dbReference type="KEGG" id="lez:GLE_1274"/>
<feature type="compositionally biased region" description="Low complexity" evidence="1">
    <location>
        <begin position="105"/>
        <end position="135"/>
    </location>
</feature>
<evidence type="ECO:0000313" key="4">
    <source>
        <dbReference type="Proteomes" id="UP000061569"/>
    </source>
</evidence>
<accession>A0A0S2DDN1</accession>
<organism evidence="3 4">
    <name type="scientific">Lysobacter enzymogenes</name>
    <dbReference type="NCBI Taxonomy" id="69"/>
    <lineage>
        <taxon>Bacteria</taxon>
        <taxon>Pseudomonadati</taxon>
        <taxon>Pseudomonadota</taxon>
        <taxon>Gammaproteobacteria</taxon>
        <taxon>Lysobacterales</taxon>
        <taxon>Lysobacteraceae</taxon>
        <taxon>Lysobacter</taxon>
    </lineage>
</organism>
<dbReference type="Proteomes" id="UP000061569">
    <property type="component" value="Chromosome"/>
</dbReference>
<dbReference type="PROSITE" id="PS51257">
    <property type="entry name" value="PROKAR_LIPOPROTEIN"/>
    <property type="match status" value="1"/>
</dbReference>
<gene>
    <name evidence="3" type="ORF">GLE_1274</name>
</gene>
<dbReference type="OrthoDB" id="485556at2"/>
<feature type="compositionally biased region" description="Low complexity" evidence="1">
    <location>
        <begin position="86"/>
        <end position="98"/>
    </location>
</feature>
<evidence type="ECO:0000313" key="3">
    <source>
        <dbReference type="EMBL" id="ALN56631.1"/>
    </source>
</evidence>
<keyword evidence="3" id="KW-0449">Lipoprotein</keyword>
<proteinExistence type="predicted"/>
<keyword evidence="2" id="KW-0732">Signal</keyword>
<dbReference type="AlphaFoldDB" id="A0A0S2DDN1"/>
<dbReference type="STRING" id="69.GLE_1274"/>
<feature type="region of interest" description="Disordered" evidence="1">
    <location>
        <begin position="25"/>
        <end position="135"/>
    </location>
</feature>
<dbReference type="InterPro" id="IPR032710">
    <property type="entry name" value="NTF2-like_dom_sf"/>
</dbReference>
<sequence>MRLSPVLALLTAAALAAALAACGGKDAAAGGDGTAAGDPAALPTPEGGGRGGITGMPDAGQPGPAGAPAAAAPLDENGNPLPPADPAALPTDPDAVAANDPALPVPAGADPANADAASASQPAADGAATAAEPTPEDAVAVVRDYYAAINSRNYGRAYALWSDGGRASGQDAQQFANGFANTAGVSVELAPPGRVDAGAGQRHIEVPVSITATQRDGSQRRYVGGYTLRRTVVDGASAEQRAWRIASADIRELKP</sequence>
<feature type="signal peptide" evidence="2">
    <location>
        <begin position="1"/>
        <end position="20"/>
    </location>
</feature>
<evidence type="ECO:0000256" key="2">
    <source>
        <dbReference type="SAM" id="SignalP"/>
    </source>
</evidence>
<feature type="compositionally biased region" description="Low complexity" evidence="1">
    <location>
        <begin position="25"/>
        <end position="45"/>
    </location>
</feature>
<protein>
    <submittedName>
        <fullName evidence="3">Lipoprotein</fullName>
    </submittedName>
</protein>
<name>A0A0S2DDN1_LYSEN</name>
<dbReference type="EMBL" id="CP013140">
    <property type="protein sequence ID" value="ALN56631.1"/>
    <property type="molecule type" value="Genomic_DNA"/>
</dbReference>
<reference evidence="3 4" key="1">
    <citation type="submission" date="2015-11" db="EMBL/GenBank/DDBJ databases">
        <title>Genome sequences of Lysobacter enzymogenes strain C3 and Lysobacter antibioticus ATCC 29479.</title>
        <authorList>
            <person name="Kobayashi D.Y."/>
        </authorList>
    </citation>
    <scope>NUCLEOTIDE SEQUENCE [LARGE SCALE GENOMIC DNA]</scope>
    <source>
        <strain evidence="3 4">C3</strain>
    </source>
</reference>
<feature type="chain" id="PRO_5006595025" evidence="2">
    <location>
        <begin position="21"/>
        <end position="255"/>
    </location>
</feature>
<dbReference type="SUPFAM" id="SSF54427">
    <property type="entry name" value="NTF2-like"/>
    <property type="match status" value="1"/>
</dbReference>
<feature type="compositionally biased region" description="Low complexity" evidence="1">
    <location>
        <begin position="59"/>
        <end position="73"/>
    </location>
</feature>
<dbReference type="PATRIC" id="fig|69.6.peg.1257"/>